<dbReference type="EMBL" id="RLII01000038">
    <property type="protein sequence ID" value="RXE57749.1"/>
    <property type="molecule type" value="Genomic_DNA"/>
</dbReference>
<organism evidence="2 3">
    <name type="scientific">Acetivibrio mesophilus</name>
    <dbReference type="NCBI Taxonomy" id="2487273"/>
    <lineage>
        <taxon>Bacteria</taxon>
        <taxon>Bacillati</taxon>
        <taxon>Bacillota</taxon>
        <taxon>Clostridia</taxon>
        <taxon>Eubacteriales</taxon>
        <taxon>Oscillospiraceae</taxon>
        <taxon>Acetivibrio</taxon>
    </lineage>
</organism>
<dbReference type="AlphaFoldDB" id="A0A4V1K1R9"/>
<evidence type="ECO:0000313" key="3">
    <source>
        <dbReference type="Proteomes" id="UP000289166"/>
    </source>
</evidence>
<accession>A0A4V1K1R9</accession>
<gene>
    <name evidence="2" type="ORF">EFD62_15960</name>
</gene>
<evidence type="ECO:0000313" key="2">
    <source>
        <dbReference type="EMBL" id="RXE57749.1"/>
    </source>
</evidence>
<protein>
    <recommendedName>
        <fullName evidence="1">DUF7660 domain-containing protein</fullName>
    </recommendedName>
</protein>
<dbReference type="OrthoDB" id="1373771at2"/>
<dbReference type="Pfam" id="PF24693">
    <property type="entry name" value="DUF7660"/>
    <property type="match status" value="1"/>
</dbReference>
<feature type="domain" description="DUF7660" evidence="1">
    <location>
        <begin position="12"/>
        <end position="84"/>
    </location>
</feature>
<sequence length="84" mass="10164">MELYKEILKVDSQKDFVKFIKLLLLDFKKNQDEWENRTVDSYLEGILAWIDDMDGYFENNNIKKPENISWNFFANALYAARIYE</sequence>
<dbReference type="Proteomes" id="UP000289166">
    <property type="component" value="Unassembled WGS sequence"/>
</dbReference>
<reference evidence="3" key="1">
    <citation type="submission" date="2018-11" db="EMBL/GenBank/DDBJ databases">
        <title>Genome sequencing of a novel mesophilic and cellulolytic organism within the genus Hungateiclostridium.</title>
        <authorList>
            <person name="Rettenmaier R."/>
            <person name="Liebl W."/>
            <person name="Zverlov V."/>
        </authorList>
    </citation>
    <scope>NUCLEOTIDE SEQUENCE [LARGE SCALE GENOMIC DNA]</scope>
    <source>
        <strain evidence="3">N2K1</strain>
    </source>
</reference>
<keyword evidence="3" id="KW-1185">Reference proteome</keyword>
<proteinExistence type="predicted"/>
<comment type="caution">
    <text evidence="2">The sequence shown here is derived from an EMBL/GenBank/DDBJ whole genome shotgun (WGS) entry which is preliminary data.</text>
</comment>
<evidence type="ECO:0000259" key="1">
    <source>
        <dbReference type="Pfam" id="PF24693"/>
    </source>
</evidence>
<dbReference type="RefSeq" id="WP_069196067.1">
    <property type="nucleotide sequence ID" value="NZ_RLII01000038.1"/>
</dbReference>
<dbReference type="InterPro" id="IPR056077">
    <property type="entry name" value="DUF7660"/>
</dbReference>
<name>A0A4V1K1R9_9FIRM</name>